<dbReference type="AlphaFoldDB" id="A0A4C1XQZ1"/>
<dbReference type="Proteomes" id="UP000299102">
    <property type="component" value="Unassembled WGS sequence"/>
</dbReference>
<comment type="caution">
    <text evidence="1">The sequence shown here is derived from an EMBL/GenBank/DDBJ whole genome shotgun (WGS) entry which is preliminary data.</text>
</comment>
<proteinExistence type="predicted"/>
<dbReference type="EMBL" id="BGZK01000903">
    <property type="protein sequence ID" value="GBP64615.1"/>
    <property type="molecule type" value="Genomic_DNA"/>
</dbReference>
<organism evidence="1 2">
    <name type="scientific">Eumeta variegata</name>
    <name type="common">Bagworm moth</name>
    <name type="synonym">Eumeta japonica</name>
    <dbReference type="NCBI Taxonomy" id="151549"/>
    <lineage>
        <taxon>Eukaryota</taxon>
        <taxon>Metazoa</taxon>
        <taxon>Ecdysozoa</taxon>
        <taxon>Arthropoda</taxon>
        <taxon>Hexapoda</taxon>
        <taxon>Insecta</taxon>
        <taxon>Pterygota</taxon>
        <taxon>Neoptera</taxon>
        <taxon>Endopterygota</taxon>
        <taxon>Lepidoptera</taxon>
        <taxon>Glossata</taxon>
        <taxon>Ditrysia</taxon>
        <taxon>Tineoidea</taxon>
        <taxon>Psychidae</taxon>
        <taxon>Oiketicinae</taxon>
        <taxon>Eumeta</taxon>
    </lineage>
</organism>
<sequence length="94" mass="10271">MDFYMASCCAPGGHVKDVIRGRGHRVPDKGRWSTTTGPALMLDSLPEALSHCSTLAQVVNSSPDLPVVKTEFGMSWCGGDELNRSRMKSAEMYH</sequence>
<evidence type="ECO:0000313" key="2">
    <source>
        <dbReference type="Proteomes" id="UP000299102"/>
    </source>
</evidence>
<accession>A0A4C1XQZ1</accession>
<name>A0A4C1XQZ1_EUMVA</name>
<protein>
    <submittedName>
        <fullName evidence="1">Uncharacterized protein</fullName>
    </submittedName>
</protein>
<gene>
    <name evidence="1" type="ORF">EVAR_46544_1</name>
</gene>
<reference evidence="1 2" key="1">
    <citation type="journal article" date="2019" name="Commun. Biol.">
        <title>The bagworm genome reveals a unique fibroin gene that provides high tensile strength.</title>
        <authorList>
            <person name="Kono N."/>
            <person name="Nakamura H."/>
            <person name="Ohtoshi R."/>
            <person name="Tomita M."/>
            <person name="Numata K."/>
            <person name="Arakawa K."/>
        </authorList>
    </citation>
    <scope>NUCLEOTIDE SEQUENCE [LARGE SCALE GENOMIC DNA]</scope>
</reference>
<keyword evidence="2" id="KW-1185">Reference proteome</keyword>
<evidence type="ECO:0000313" key="1">
    <source>
        <dbReference type="EMBL" id="GBP64615.1"/>
    </source>
</evidence>